<dbReference type="EMBL" id="BSKO01000001">
    <property type="protein sequence ID" value="GLO66323.1"/>
    <property type="molecule type" value="Genomic_DNA"/>
</dbReference>
<feature type="domain" description="DinB-like" evidence="1">
    <location>
        <begin position="14"/>
        <end position="145"/>
    </location>
</feature>
<accession>A0ABQ5THG9</accession>
<dbReference type="InterPro" id="IPR034660">
    <property type="entry name" value="DinB/YfiT-like"/>
</dbReference>
<dbReference type="RefSeq" id="WP_017796789.1">
    <property type="nucleotide sequence ID" value="NZ_BSKO01000001.1"/>
</dbReference>
<evidence type="ECO:0000313" key="2">
    <source>
        <dbReference type="EMBL" id="GLO66323.1"/>
    </source>
</evidence>
<dbReference type="SUPFAM" id="SSF109854">
    <property type="entry name" value="DinB/YfiT-like putative metalloenzymes"/>
    <property type="match status" value="1"/>
</dbReference>
<evidence type="ECO:0000313" key="3">
    <source>
        <dbReference type="Proteomes" id="UP001275436"/>
    </source>
</evidence>
<dbReference type="InterPro" id="IPR024775">
    <property type="entry name" value="DinB-like"/>
</dbReference>
<reference evidence="2 3" key="1">
    <citation type="submission" date="2023-02" db="EMBL/GenBank/DDBJ databases">
        <title>Oceanobacillus kimchii IFOP_LL358 isolated form Alexandrium catenella lab strain.</title>
        <authorList>
            <person name="Gajardo G."/>
            <person name="Ueki S."/>
            <person name="Maruyama F."/>
        </authorList>
    </citation>
    <scope>NUCLEOTIDE SEQUENCE [LARGE SCALE GENOMIC DNA]</scope>
    <source>
        <strain evidence="2 3">IFOP_LL358</strain>
    </source>
</reference>
<gene>
    <name evidence="2" type="ORF">MACH08_21070</name>
</gene>
<dbReference type="Gene3D" id="1.20.120.450">
    <property type="entry name" value="dinb family like domain"/>
    <property type="match status" value="1"/>
</dbReference>
<name>A0ABQ5THG9_9BACI</name>
<organism evidence="2 3">
    <name type="scientific">Oceanobacillus kimchii</name>
    <dbReference type="NCBI Taxonomy" id="746691"/>
    <lineage>
        <taxon>Bacteria</taxon>
        <taxon>Bacillati</taxon>
        <taxon>Bacillota</taxon>
        <taxon>Bacilli</taxon>
        <taxon>Bacillales</taxon>
        <taxon>Bacillaceae</taxon>
        <taxon>Oceanobacillus</taxon>
    </lineage>
</organism>
<proteinExistence type="predicted"/>
<keyword evidence="3" id="KW-1185">Reference proteome</keyword>
<comment type="caution">
    <text evidence="2">The sequence shown here is derived from an EMBL/GenBank/DDBJ whole genome shotgun (WGS) entry which is preliminary data.</text>
</comment>
<dbReference type="Proteomes" id="UP001275436">
    <property type="component" value="Unassembled WGS sequence"/>
</dbReference>
<evidence type="ECO:0000259" key="1">
    <source>
        <dbReference type="Pfam" id="PF12867"/>
    </source>
</evidence>
<dbReference type="Pfam" id="PF12867">
    <property type="entry name" value="DinB_2"/>
    <property type="match status" value="1"/>
</dbReference>
<sequence length="152" mass="18342">MKNEHEVLFNQVKTYRNDVLSVVEDVSEYESEIIPKYFKNNIRWNLGHIYLDQFLWIETLTKEYSSITKNLMKWFGFGTSPDNFTSETPSFEELKYLLKQQPIEIENCYRHQLSKEYPPIEMEMYTIEQVLIRTIFHEGMHLQAIIDIKKHL</sequence>
<protein>
    <recommendedName>
        <fullName evidence="1">DinB-like domain-containing protein</fullName>
    </recommendedName>
</protein>